<reference evidence="2" key="1">
    <citation type="journal article" date="2022" name="Mol. Ecol. Resour.">
        <title>The genomes of chicory, endive, great burdock and yacon provide insights into Asteraceae palaeo-polyploidization history and plant inulin production.</title>
        <authorList>
            <person name="Fan W."/>
            <person name="Wang S."/>
            <person name="Wang H."/>
            <person name="Wang A."/>
            <person name="Jiang F."/>
            <person name="Liu H."/>
            <person name="Zhao H."/>
            <person name="Xu D."/>
            <person name="Zhang Y."/>
        </authorList>
    </citation>
    <scope>NUCLEOTIDE SEQUENCE [LARGE SCALE GENOMIC DNA]</scope>
    <source>
        <strain evidence="2">cv. Niubang</strain>
    </source>
</reference>
<evidence type="ECO:0000313" key="1">
    <source>
        <dbReference type="EMBL" id="KAI3729900.1"/>
    </source>
</evidence>
<reference evidence="1 2" key="2">
    <citation type="journal article" date="2022" name="Mol. Ecol. Resour.">
        <title>The genomes of chicory, endive, great burdock and yacon provide insights into Asteraceae paleo-polyploidization history and plant inulin production.</title>
        <authorList>
            <person name="Fan W."/>
            <person name="Wang S."/>
            <person name="Wang H."/>
            <person name="Wang A."/>
            <person name="Jiang F."/>
            <person name="Liu H."/>
            <person name="Zhao H."/>
            <person name="Xu D."/>
            <person name="Zhang Y."/>
        </authorList>
    </citation>
    <scope>NUCLEOTIDE SEQUENCE [LARGE SCALE GENOMIC DNA]</scope>
    <source>
        <strain evidence="2">cv. Niubang</strain>
    </source>
</reference>
<name>A0ACB9C6P1_ARCLA</name>
<keyword evidence="2" id="KW-1185">Reference proteome</keyword>
<comment type="caution">
    <text evidence="1">The sequence shown here is derived from an EMBL/GenBank/DDBJ whole genome shotgun (WGS) entry which is preliminary data.</text>
</comment>
<accession>A0ACB9C6P1</accession>
<dbReference type="Proteomes" id="UP001055879">
    <property type="component" value="Linkage Group LG05"/>
</dbReference>
<gene>
    <name evidence="1" type="ORF">L6452_18572</name>
</gene>
<dbReference type="EMBL" id="CM042051">
    <property type="protein sequence ID" value="KAI3729900.1"/>
    <property type="molecule type" value="Genomic_DNA"/>
</dbReference>
<protein>
    <submittedName>
        <fullName evidence="1">Uncharacterized protein</fullName>
    </submittedName>
</protein>
<sequence length="255" mass="28780">MFMRSKYGAPHRAVLSSIPRSASHCWRAIHAQLDFVDNPPRPHISVKEAFNDPNLMDEILMHGNRRGLHILLSTGGNIPHSKSISNLFVQVELVASLWSFFASHLNISISQAQFLEQRLESWWTDTIASQLQACCALALLWAFIEVSSKQDHFEDFLCDGSLHGCHESIGIEYGIFSTLSAIAAEMGQLQNDIQGQQRALNYLLRSVRTLDPPMREARIRAAREQLKSLDRRQQALRAEHQALIVQAVIHGHRGD</sequence>
<proteinExistence type="predicted"/>
<organism evidence="1 2">
    <name type="scientific">Arctium lappa</name>
    <name type="common">Greater burdock</name>
    <name type="synonym">Lappa major</name>
    <dbReference type="NCBI Taxonomy" id="4217"/>
    <lineage>
        <taxon>Eukaryota</taxon>
        <taxon>Viridiplantae</taxon>
        <taxon>Streptophyta</taxon>
        <taxon>Embryophyta</taxon>
        <taxon>Tracheophyta</taxon>
        <taxon>Spermatophyta</taxon>
        <taxon>Magnoliopsida</taxon>
        <taxon>eudicotyledons</taxon>
        <taxon>Gunneridae</taxon>
        <taxon>Pentapetalae</taxon>
        <taxon>asterids</taxon>
        <taxon>campanulids</taxon>
        <taxon>Asterales</taxon>
        <taxon>Asteraceae</taxon>
        <taxon>Carduoideae</taxon>
        <taxon>Cardueae</taxon>
        <taxon>Arctiinae</taxon>
        <taxon>Arctium</taxon>
    </lineage>
</organism>
<evidence type="ECO:0000313" key="2">
    <source>
        <dbReference type="Proteomes" id="UP001055879"/>
    </source>
</evidence>